<gene>
    <name evidence="2" type="ORF">C7S10_06210</name>
</gene>
<name>A0A2R7YZ71_9ACTN</name>
<comment type="caution">
    <text evidence="2">The sequence shown here is derived from an EMBL/GenBank/DDBJ whole genome shotgun (WGS) entry which is preliminary data.</text>
</comment>
<evidence type="ECO:0000313" key="2">
    <source>
        <dbReference type="EMBL" id="PUA81663.1"/>
    </source>
</evidence>
<keyword evidence="1" id="KW-1133">Transmembrane helix</keyword>
<keyword evidence="3" id="KW-1185">Reference proteome</keyword>
<organism evidence="2 3">
    <name type="scientific">Nocardioides currus</name>
    <dbReference type="NCBI Taxonomy" id="2133958"/>
    <lineage>
        <taxon>Bacteria</taxon>
        <taxon>Bacillati</taxon>
        <taxon>Actinomycetota</taxon>
        <taxon>Actinomycetes</taxon>
        <taxon>Propionibacteriales</taxon>
        <taxon>Nocardioidaceae</taxon>
        <taxon>Nocardioides</taxon>
    </lineage>
</organism>
<keyword evidence="1" id="KW-0472">Membrane</keyword>
<sequence length="130" mass="13636">MSPVPGLLAIAAITAMLALVLWVVFYGSAARLFVRRHLPGPTVPGGPPIERLVADLTRLRAATLAVPPGTSQVRRSAATAAYDDALAQACLALGLPDTLTGLPAGTDREAERLCVESLLEEAGLRFRPPQ</sequence>
<reference evidence="2 3" key="1">
    <citation type="submission" date="2018-03" db="EMBL/GenBank/DDBJ databases">
        <authorList>
            <person name="Keele B.F."/>
        </authorList>
    </citation>
    <scope>NUCLEOTIDE SEQUENCE [LARGE SCALE GENOMIC DNA]</scope>
    <source>
        <strain evidence="2 3">IB-3</strain>
    </source>
</reference>
<evidence type="ECO:0000256" key="1">
    <source>
        <dbReference type="SAM" id="Phobius"/>
    </source>
</evidence>
<dbReference type="Proteomes" id="UP000244867">
    <property type="component" value="Unassembled WGS sequence"/>
</dbReference>
<proteinExistence type="predicted"/>
<evidence type="ECO:0000313" key="3">
    <source>
        <dbReference type="Proteomes" id="UP000244867"/>
    </source>
</evidence>
<protein>
    <submittedName>
        <fullName evidence="2">Uncharacterized protein</fullName>
    </submittedName>
</protein>
<keyword evidence="1" id="KW-0812">Transmembrane</keyword>
<accession>A0A2R7YZ71</accession>
<feature type="transmembrane region" description="Helical" evidence="1">
    <location>
        <begin position="6"/>
        <end position="27"/>
    </location>
</feature>
<dbReference type="EMBL" id="PYXZ01000002">
    <property type="protein sequence ID" value="PUA81663.1"/>
    <property type="molecule type" value="Genomic_DNA"/>
</dbReference>
<dbReference type="AlphaFoldDB" id="A0A2R7YZ71"/>